<feature type="compositionally biased region" description="Polar residues" evidence="5">
    <location>
        <begin position="115"/>
        <end position="128"/>
    </location>
</feature>
<dbReference type="GeneTree" id="ENSGT00390000013502"/>
<name>A0A3B5LHL0_9TELE</name>
<protein>
    <recommendedName>
        <fullName evidence="8">SUN domain containing ossification factor</fullName>
    </recommendedName>
</protein>
<sequence length="622" mass="68690">SCMATLPELLHRWCSARLAKERLRSLRRRQLHTHTQTDESIPVLTHTPPPIPVPSPTQEVLLPLTEKAPDPEVLQDKVNEGESSAELQTDLQLRVQPSDIYTPYAVNDMLLEPSRTATIPPHSSSAPHSTLMRPTPTHEEKPLPPVKDESLDLVPTPPLQAASIPETQQAISAASTLSVSPPPQAPSPETASSVFSVTPVKEQPTLSLPTASRPENLLPPPTELPAAVPAADKPHRTDDSVEEELLNTNVQRTATDFYAELQNGGDYTGGTLNGNGIQKESVFMRLNNRIKALEMNMSLSSRYLEELSQRYRKQMEEMQKAFNKTIIKLQNTSRIAQEQDQKQTDSIQFLQSQLEDVTKLMLNLTATVSQLQREVSDRQSYLVLSLILCLLLGVLLCLQCCRSSSPKPKANFTPLPKSNHYPSPKRCFSSYDDMSLRRRVTSPLVRSKSFQLSSTEGEIPRHVSPSTYRILSPSTKKRGKTKSLDKVETLKPFDPFLPLTNGDPKCNGFHSSLPLPSETSSCSSSTHSEESYTSRLPPPPPICPSTGVCNGHGLSFPLTQPPAKSRQEKRSLKRRKSRQTELQFTPVPGGGVDSLPSLQKLMKGNKEMSVGTIRVTAVTGHV</sequence>
<feature type="region of interest" description="Disordered" evidence="5">
    <location>
        <begin position="510"/>
        <end position="539"/>
    </location>
</feature>
<keyword evidence="3" id="KW-1133">Transmembrane helix</keyword>
<feature type="compositionally biased region" description="Polar residues" evidence="5">
    <location>
        <begin position="187"/>
        <end position="196"/>
    </location>
</feature>
<evidence type="ECO:0008006" key="8">
    <source>
        <dbReference type="Google" id="ProtNLM"/>
    </source>
</evidence>
<evidence type="ECO:0000313" key="7">
    <source>
        <dbReference type="Proteomes" id="UP000261380"/>
    </source>
</evidence>
<reference evidence="6" key="1">
    <citation type="submission" date="2025-08" db="UniProtKB">
        <authorList>
            <consortium name="Ensembl"/>
        </authorList>
    </citation>
    <scope>IDENTIFICATION</scope>
</reference>
<accession>A0A3B5LHL0</accession>
<dbReference type="GO" id="GO:0005737">
    <property type="term" value="C:cytoplasm"/>
    <property type="evidence" value="ECO:0007669"/>
    <property type="project" value="TreeGrafter"/>
</dbReference>
<organism evidence="6 7">
    <name type="scientific">Xiphophorus couchianus</name>
    <name type="common">Monterrey platyfish</name>
    <dbReference type="NCBI Taxonomy" id="32473"/>
    <lineage>
        <taxon>Eukaryota</taxon>
        <taxon>Metazoa</taxon>
        <taxon>Chordata</taxon>
        <taxon>Craniata</taxon>
        <taxon>Vertebrata</taxon>
        <taxon>Euteleostomi</taxon>
        <taxon>Actinopterygii</taxon>
        <taxon>Neopterygii</taxon>
        <taxon>Teleostei</taxon>
        <taxon>Neoteleostei</taxon>
        <taxon>Acanthomorphata</taxon>
        <taxon>Ovalentaria</taxon>
        <taxon>Atherinomorphae</taxon>
        <taxon>Cyprinodontiformes</taxon>
        <taxon>Poeciliidae</taxon>
        <taxon>Poeciliinae</taxon>
        <taxon>Xiphophorus</taxon>
    </lineage>
</organism>
<reference evidence="6" key="2">
    <citation type="submission" date="2025-09" db="UniProtKB">
        <authorList>
            <consortium name="Ensembl"/>
        </authorList>
    </citation>
    <scope>IDENTIFICATION</scope>
</reference>
<dbReference type="PANTHER" id="PTHR12953">
    <property type="entry name" value="MEMBRANE PROTEIN CH1 RELATED"/>
    <property type="match status" value="1"/>
</dbReference>
<dbReference type="PANTHER" id="PTHR12953:SF0">
    <property type="entry name" value="SUN DOMAIN-CONTAINING OSSIFICATION FACTOR"/>
    <property type="match status" value="1"/>
</dbReference>
<feature type="region of interest" description="Disordered" evidence="5">
    <location>
        <begin position="115"/>
        <end position="240"/>
    </location>
</feature>
<evidence type="ECO:0000256" key="1">
    <source>
        <dbReference type="ARBA" id="ARBA00004370"/>
    </source>
</evidence>
<evidence type="ECO:0000256" key="2">
    <source>
        <dbReference type="ARBA" id="ARBA00022692"/>
    </source>
</evidence>
<keyword evidence="7" id="KW-1185">Reference proteome</keyword>
<dbReference type="Ensembl" id="ENSXCOT00000011750.1">
    <property type="protein sequence ID" value="ENSXCOP00000011618.1"/>
    <property type="gene ID" value="ENSXCOG00000008769.1"/>
</dbReference>
<dbReference type="Proteomes" id="UP000261380">
    <property type="component" value="Unplaced"/>
</dbReference>
<dbReference type="GO" id="GO:0016020">
    <property type="term" value="C:membrane"/>
    <property type="evidence" value="ECO:0007669"/>
    <property type="project" value="UniProtKB-SubCell"/>
</dbReference>
<dbReference type="GO" id="GO:0046850">
    <property type="term" value="P:regulation of bone remodeling"/>
    <property type="evidence" value="ECO:0007669"/>
    <property type="project" value="TreeGrafter"/>
</dbReference>
<feature type="compositionally biased region" description="Polar residues" evidence="5">
    <location>
        <begin position="165"/>
        <end position="179"/>
    </location>
</feature>
<evidence type="ECO:0000256" key="5">
    <source>
        <dbReference type="SAM" id="MobiDB-lite"/>
    </source>
</evidence>
<evidence type="ECO:0000256" key="3">
    <source>
        <dbReference type="ARBA" id="ARBA00022989"/>
    </source>
</evidence>
<keyword evidence="2" id="KW-0812">Transmembrane</keyword>
<dbReference type="STRING" id="32473.ENSXCOP00000011618"/>
<feature type="region of interest" description="Disordered" evidence="5">
    <location>
        <begin position="554"/>
        <end position="595"/>
    </location>
</feature>
<dbReference type="InterPro" id="IPR045120">
    <property type="entry name" value="Suco/Slp1-like"/>
</dbReference>
<proteinExistence type="predicted"/>
<evidence type="ECO:0000313" key="6">
    <source>
        <dbReference type="Ensembl" id="ENSXCOP00000011618.1"/>
    </source>
</evidence>
<comment type="subcellular location">
    <subcellularLocation>
        <location evidence="1">Membrane</location>
    </subcellularLocation>
</comment>
<dbReference type="AlphaFoldDB" id="A0A3B5LHL0"/>
<dbReference type="GO" id="GO:0034975">
    <property type="term" value="P:protein folding in endoplasmic reticulum"/>
    <property type="evidence" value="ECO:0007669"/>
    <property type="project" value="TreeGrafter"/>
</dbReference>
<feature type="compositionally biased region" description="Basic and acidic residues" evidence="5">
    <location>
        <begin position="136"/>
        <end position="150"/>
    </location>
</feature>
<evidence type="ECO:0000256" key="4">
    <source>
        <dbReference type="ARBA" id="ARBA00023136"/>
    </source>
</evidence>
<feature type="compositionally biased region" description="Low complexity" evidence="5">
    <location>
        <begin position="510"/>
        <end position="526"/>
    </location>
</feature>
<keyword evidence="4" id="KW-0472">Membrane</keyword>